<reference evidence="1 2" key="1">
    <citation type="submission" date="2014-11" db="EMBL/GenBank/DDBJ databases">
        <authorList>
            <person name="Zhu J."/>
            <person name="Qi W."/>
            <person name="Song R."/>
        </authorList>
    </citation>
    <scope>NUCLEOTIDE SEQUENCE [LARGE SCALE GENOMIC DNA]</scope>
</reference>
<dbReference type="VEuPathDB" id="CryptoDB:Vbra_13094"/>
<name>A0A0G4ET52_VITBC</name>
<evidence type="ECO:0000313" key="2">
    <source>
        <dbReference type="Proteomes" id="UP000041254"/>
    </source>
</evidence>
<protein>
    <submittedName>
        <fullName evidence="1">Uncharacterized protein</fullName>
    </submittedName>
</protein>
<dbReference type="InParanoid" id="A0A0G4ET52"/>
<evidence type="ECO:0000313" key="1">
    <source>
        <dbReference type="EMBL" id="CEM01464.1"/>
    </source>
</evidence>
<gene>
    <name evidence="1" type="ORF">Vbra_13094</name>
</gene>
<dbReference type="Proteomes" id="UP000041254">
    <property type="component" value="Unassembled WGS sequence"/>
</dbReference>
<dbReference type="AlphaFoldDB" id="A0A0G4ET52"/>
<keyword evidence="2" id="KW-1185">Reference proteome</keyword>
<organism evidence="1 2">
    <name type="scientific">Vitrella brassicaformis (strain CCMP3155)</name>
    <dbReference type="NCBI Taxonomy" id="1169540"/>
    <lineage>
        <taxon>Eukaryota</taxon>
        <taxon>Sar</taxon>
        <taxon>Alveolata</taxon>
        <taxon>Colpodellida</taxon>
        <taxon>Vitrellaceae</taxon>
        <taxon>Vitrella</taxon>
    </lineage>
</organism>
<proteinExistence type="predicted"/>
<dbReference type="EMBL" id="CDMY01000305">
    <property type="protein sequence ID" value="CEM01464.1"/>
    <property type="molecule type" value="Genomic_DNA"/>
</dbReference>
<dbReference type="OMA" id="CNIVEIL"/>
<sequence>MAKEIALTELEEALEEAGKEGKTPLFLDTSGNVDTYLSYRQTTVVEAKKCLMDKLKGTAVSDIREGLRSQLVNAMRYSHNLLIRMTNSAVDFLGTFCEETTFPVDVFDPNAILSNEVVERVIRDSDKKAEDGRVFVPRGLTVVITSTFEKEDYAEFLKDAIPLDKCMVFYVKKSA</sequence>
<dbReference type="OrthoDB" id="2113243at2759"/>
<accession>A0A0G4ET52</accession>